<evidence type="ECO:0000313" key="2">
    <source>
        <dbReference type="EMBL" id="ORD97049.1"/>
    </source>
</evidence>
<dbReference type="InterPro" id="IPR024445">
    <property type="entry name" value="Tnp_ISXO2-like"/>
</dbReference>
<keyword evidence="3" id="KW-1185">Reference proteome</keyword>
<dbReference type="PANTHER" id="PTHR47163">
    <property type="entry name" value="DDE_TNP_IS1595 DOMAIN-CONTAINING PROTEIN"/>
    <property type="match status" value="1"/>
</dbReference>
<evidence type="ECO:0000259" key="1">
    <source>
        <dbReference type="SMART" id="SM01126"/>
    </source>
</evidence>
<dbReference type="Pfam" id="PF12762">
    <property type="entry name" value="DDE_Tnp_IS1595"/>
    <property type="match status" value="1"/>
</dbReference>
<organism evidence="2 3">
    <name type="scientific">Hepatospora eriocheir</name>
    <dbReference type="NCBI Taxonomy" id="1081669"/>
    <lineage>
        <taxon>Eukaryota</taxon>
        <taxon>Fungi</taxon>
        <taxon>Fungi incertae sedis</taxon>
        <taxon>Microsporidia</taxon>
        <taxon>Hepatosporidae</taxon>
        <taxon>Hepatospora</taxon>
    </lineage>
</organism>
<comment type="caution">
    <text evidence="2">The sequence shown here is derived from an EMBL/GenBank/DDBJ whole genome shotgun (WGS) entry which is preliminary data.</text>
</comment>
<feature type="domain" description="ISXO2-like transposase" evidence="1">
    <location>
        <begin position="4"/>
        <end position="171"/>
    </location>
</feature>
<dbReference type="VEuPathDB" id="MicrosporidiaDB:A0H76_210"/>
<proteinExistence type="predicted"/>
<name>A0A1X0QB76_9MICR</name>
<dbReference type="EMBL" id="LVKB01000045">
    <property type="protein sequence ID" value="ORD97049.1"/>
    <property type="molecule type" value="Genomic_DNA"/>
</dbReference>
<dbReference type="PANTHER" id="PTHR47163:SF3">
    <property type="entry name" value="PROTEIN CBG18017"/>
    <property type="match status" value="1"/>
</dbReference>
<dbReference type="AlphaFoldDB" id="A0A1X0QB76"/>
<protein>
    <recommendedName>
        <fullName evidence="1">ISXO2-like transposase domain-containing protein</fullName>
    </recommendedName>
</protein>
<dbReference type="SMART" id="SM01126">
    <property type="entry name" value="DDE_Tnp_IS1595"/>
    <property type="match status" value="1"/>
</dbReference>
<dbReference type="OrthoDB" id="5598606at2759"/>
<evidence type="ECO:0000313" key="3">
    <source>
        <dbReference type="Proteomes" id="UP000192356"/>
    </source>
</evidence>
<reference evidence="2 3" key="1">
    <citation type="journal article" date="2017" name="Environ. Microbiol.">
        <title>Decay of the glycolytic pathway and adaptation to intranuclear parasitism within Enterocytozoonidae microsporidia.</title>
        <authorList>
            <person name="Wiredu Boakye D."/>
            <person name="Jaroenlak P."/>
            <person name="Prachumwat A."/>
            <person name="Williams T.A."/>
            <person name="Bateman K.S."/>
            <person name="Itsathitphaisarn O."/>
            <person name="Sritunyalucksana K."/>
            <person name="Paszkiewicz K.H."/>
            <person name="Moore K.A."/>
            <person name="Stentiford G.D."/>
            <person name="Williams B.A."/>
        </authorList>
    </citation>
    <scope>NUCLEOTIDE SEQUENCE [LARGE SCALE GENOMIC DNA]</scope>
    <source>
        <strain evidence="2 3">GB1</strain>
    </source>
</reference>
<gene>
    <name evidence="2" type="ORF">HERIO_1067</name>
</gene>
<dbReference type="Proteomes" id="UP000192356">
    <property type="component" value="Unassembled WGS sequence"/>
</dbReference>
<dbReference type="VEuPathDB" id="MicrosporidiaDB:HERIO_1067"/>
<dbReference type="InterPro" id="IPR053164">
    <property type="entry name" value="IS1016-like_transposase"/>
</dbReference>
<sequence>MSGKLGGEGKVVQIDESLFRGRRKYNRNRLLLDDFMESLDDARCKNNYGERVNGPWVFSMAEEGSRKVKMFVVEKRDRDSLPPLLLEHVDKNSIIHGDGCKAYSGLSTMFDDHKVVNYSENFVDPNTRCHIQLIECIWGQAKLKIIKNKRGTTLTMLQSHLSFFCFYYHFNEESFKNFLKTIGNNS</sequence>
<accession>A0A1X0QB76</accession>